<dbReference type="GO" id="GO:0045182">
    <property type="term" value="F:translation regulator activity"/>
    <property type="evidence" value="ECO:0007669"/>
    <property type="project" value="EnsemblFungi"/>
</dbReference>
<dbReference type="InterPro" id="IPR032717">
    <property type="entry name" value="Mss51_Znf"/>
</dbReference>
<dbReference type="KEGG" id="yli:2911550"/>
<dbReference type="PANTHER" id="PTHR28069:SF1">
    <property type="entry name" value="PROTEIN MSS51, MITOCHONDRIAL"/>
    <property type="match status" value="1"/>
</dbReference>
<dbReference type="PANTHER" id="PTHR28069">
    <property type="entry name" value="GH20023P"/>
    <property type="match status" value="1"/>
</dbReference>
<dbReference type="VEuPathDB" id="FungiDB:YALI0_E32483g"/>
<dbReference type="InterPro" id="IPR046824">
    <property type="entry name" value="Mss51-like_C"/>
</dbReference>
<dbReference type="GO" id="GO:0070131">
    <property type="term" value="P:positive regulation of mitochondrial translation"/>
    <property type="evidence" value="ECO:0007669"/>
    <property type="project" value="EnsemblFungi"/>
</dbReference>
<dbReference type="SMART" id="SM00993">
    <property type="entry name" value="YL1_C"/>
    <property type="match status" value="1"/>
</dbReference>
<dbReference type="Pfam" id="PF20179">
    <property type="entry name" value="MSS51_C"/>
    <property type="match status" value="1"/>
</dbReference>
<dbReference type="InterPro" id="IPR013272">
    <property type="entry name" value="Vps72/YL1_C"/>
</dbReference>
<dbReference type="OMA" id="CSEEHWA"/>
<evidence type="ECO:0000259" key="1">
    <source>
        <dbReference type="SMART" id="SM00993"/>
    </source>
</evidence>
<dbReference type="AlphaFoldDB" id="A0A1D8NKY8"/>
<sequence length="429" mass="49627">MFSTRICPRVSVRAAGLVCASRPLAGAVQQQRGMLKFLKQTIGLDDSGNENDPTPENRFHLWDQSPNQDIRERAAVIRARSKCPVTGEDVRYVCPKSGIPTHHSREAYESDATFQEQNKAEKLFMANIYEHDLRSGRDFPEFDLPGAQDKDDTVNFMNWDLFLYTRDFYSMDTEFQMAAVTKMLSYPVTIGSVLHTMSPYALKPNGPLTLEGLKSLAALRYSLFPIDKSRALNDRPIRLFILGARAESQLPPHVWKQLSYLIPTAKWELYFIGPEAYYDRDKHQYVQHSRPVEMKIDDTMTFKFYSDYFHVLHEAHDFFPYDPYLDAFFLFHPGLGAPEAMDQWAKSLPGLLESKCAIFSTGFHKDDLERDWNWLMDKFGSKLDVLLEPSENIFGSTKWELNDLNSTEVYQFNQQMFAFRGKRYHAIPQ</sequence>
<feature type="domain" description="Vps72/YL1 C-terminal" evidence="1">
    <location>
        <begin position="81"/>
        <end position="111"/>
    </location>
</feature>
<dbReference type="GO" id="GO:0005739">
    <property type="term" value="C:mitochondrion"/>
    <property type="evidence" value="ECO:0007669"/>
    <property type="project" value="GOC"/>
</dbReference>
<dbReference type="Proteomes" id="UP000256601">
    <property type="component" value="Unassembled WGS sequence"/>
</dbReference>
<dbReference type="Proteomes" id="UP000182444">
    <property type="component" value="Chromosome 1E"/>
</dbReference>
<dbReference type="VEuPathDB" id="FungiDB:YALI1_E38491g"/>
<evidence type="ECO:0000313" key="5">
    <source>
        <dbReference type="Proteomes" id="UP000256601"/>
    </source>
</evidence>
<dbReference type="RefSeq" id="XP_504687.1">
    <property type="nucleotide sequence ID" value="XM_504687.1"/>
</dbReference>
<dbReference type="OrthoDB" id="5282002at2759"/>
<gene>
    <name evidence="3" type="ORF">B0I71DRAFT_133870</name>
    <name evidence="2" type="ORF">YALI1_E38491g</name>
</gene>
<evidence type="ECO:0000313" key="3">
    <source>
        <dbReference type="EMBL" id="RDW24672.1"/>
    </source>
</evidence>
<dbReference type="GeneID" id="2911550"/>
<protein>
    <recommendedName>
        <fullName evidence="1">Vps72/YL1 C-terminal domain-containing protein</fullName>
    </recommendedName>
</protein>
<reference evidence="2 4" key="1">
    <citation type="journal article" date="2016" name="PLoS ONE">
        <title>Sequence Assembly of Yarrowia lipolytica Strain W29/CLIB89 Shows Transposable Element Diversity.</title>
        <authorList>
            <person name="Magnan C."/>
            <person name="Yu J."/>
            <person name="Chang I."/>
            <person name="Jahn E."/>
            <person name="Kanomata Y."/>
            <person name="Wu J."/>
            <person name="Zeller M."/>
            <person name="Oakes M."/>
            <person name="Baldi P."/>
            <person name="Sandmeyer S."/>
        </authorList>
    </citation>
    <scope>NUCLEOTIDE SEQUENCE [LARGE SCALE GENOMIC DNA]</scope>
    <source>
        <strain evidence="2">CLIB89</strain>
        <strain evidence="4">CLIB89(W29)</strain>
    </source>
</reference>
<dbReference type="Pfam" id="PF13824">
    <property type="entry name" value="zf-Mss51"/>
    <property type="match status" value="1"/>
</dbReference>
<dbReference type="EMBL" id="CP017557">
    <property type="protein sequence ID" value="AOW06294.1"/>
    <property type="molecule type" value="Genomic_DNA"/>
</dbReference>
<proteinExistence type="predicted"/>
<evidence type="ECO:0000313" key="4">
    <source>
        <dbReference type="Proteomes" id="UP000182444"/>
    </source>
</evidence>
<evidence type="ECO:0000313" key="2">
    <source>
        <dbReference type="EMBL" id="AOW06294.1"/>
    </source>
</evidence>
<dbReference type="eggNOG" id="ENOG502QQBW">
    <property type="taxonomic scope" value="Eukaryota"/>
</dbReference>
<dbReference type="EMBL" id="KZ859025">
    <property type="protein sequence ID" value="RDW24672.1"/>
    <property type="molecule type" value="Genomic_DNA"/>
</dbReference>
<accession>A0A1D8NKY8</accession>
<dbReference type="GO" id="GO:0033617">
    <property type="term" value="P:mitochondrial respiratory chain complex IV assembly"/>
    <property type="evidence" value="ECO:0007669"/>
    <property type="project" value="EnsemblFungi"/>
</dbReference>
<name>A0A1D8NKY8_YARLL</name>
<reference evidence="3 5" key="2">
    <citation type="submission" date="2018-07" db="EMBL/GenBank/DDBJ databases">
        <title>Draft Genome Assemblies for Five Robust Yarrowia lipolytica Strains Exhibiting High Lipid Production and Pentose Sugar Utilization and Sugar Alcohol Secretion from Undetoxified Lignocellulosic Biomass Hydrolysates.</title>
        <authorList>
            <consortium name="DOE Joint Genome Institute"/>
            <person name="Walker C."/>
            <person name="Ryu S."/>
            <person name="Na H."/>
            <person name="Zane M."/>
            <person name="LaButti K."/>
            <person name="Lipzen A."/>
            <person name="Haridas S."/>
            <person name="Barry K."/>
            <person name="Grigoriev I.V."/>
            <person name="Quarterman J."/>
            <person name="Slininger P."/>
            <person name="Dien B."/>
            <person name="Trinh C.T."/>
        </authorList>
    </citation>
    <scope>NUCLEOTIDE SEQUENCE [LARGE SCALE GENOMIC DNA]</scope>
    <source>
        <strain evidence="3 5">YB392</strain>
    </source>
</reference>
<organism evidence="2 4">
    <name type="scientific">Yarrowia lipolytica</name>
    <name type="common">Candida lipolytica</name>
    <dbReference type="NCBI Taxonomy" id="4952"/>
    <lineage>
        <taxon>Eukaryota</taxon>
        <taxon>Fungi</taxon>
        <taxon>Dikarya</taxon>
        <taxon>Ascomycota</taxon>
        <taxon>Saccharomycotina</taxon>
        <taxon>Dipodascomycetes</taxon>
        <taxon>Dipodascales</taxon>
        <taxon>Dipodascales incertae sedis</taxon>
        <taxon>Yarrowia</taxon>
    </lineage>
</organism>